<dbReference type="EMBL" id="OV170232">
    <property type="protein sequence ID" value="CAH0717730.1"/>
    <property type="molecule type" value="Genomic_DNA"/>
</dbReference>
<accession>A0A8J9VE72</accession>
<reference evidence="1" key="1">
    <citation type="submission" date="2021-12" db="EMBL/GenBank/DDBJ databases">
        <authorList>
            <person name="Martin H S."/>
        </authorList>
    </citation>
    <scope>NUCLEOTIDE SEQUENCE</scope>
</reference>
<dbReference type="OrthoDB" id="6375801at2759"/>
<gene>
    <name evidence="1" type="ORF">BINO364_LOCUS4306</name>
</gene>
<dbReference type="AlphaFoldDB" id="A0A8J9VE72"/>
<evidence type="ECO:0000313" key="1">
    <source>
        <dbReference type="EMBL" id="CAH0717730.1"/>
    </source>
</evidence>
<sequence>MKSLSCFCNLEVCNHFVLGTLDFPSMNTKSRLNVDNVYGPESESDEEPLMKYRKSKQLRVSSSCSQPVSEETYQFVNKQPLTSRLKNKFNNGDFVLVRLLHKEKEYRYVAMCTGVKEDDEVEVIFCKVSENTGKSFRIDDNDICFVTCDQIIKNLPAPNLNMKRQRIFYTFDKSINVFEQA</sequence>
<proteinExistence type="predicted"/>
<name>A0A8J9VE72_9NEOP</name>
<keyword evidence="2" id="KW-1185">Reference proteome</keyword>
<organism evidence="1 2">
    <name type="scientific">Brenthis ino</name>
    <name type="common">lesser marbled fritillary</name>
    <dbReference type="NCBI Taxonomy" id="405034"/>
    <lineage>
        <taxon>Eukaryota</taxon>
        <taxon>Metazoa</taxon>
        <taxon>Ecdysozoa</taxon>
        <taxon>Arthropoda</taxon>
        <taxon>Hexapoda</taxon>
        <taxon>Insecta</taxon>
        <taxon>Pterygota</taxon>
        <taxon>Neoptera</taxon>
        <taxon>Endopterygota</taxon>
        <taxon>Lepidoptera</taxon>
        <taxon>Glossata</taxon>
        <taxon>Ditrysia</taxon>
        <taxon>Papilionoidea</taxon>
        <taxon>Nymphalidae</taxon>
        <taxon>Heliconiinae</taxon>
        <taxon>Argynnini</taxon>
        <taxon>Brenthis</taxon>
    </lineage>
</organism>
<feature type="non-terminal residue" evidence="1">
    <location>
        <position position="181"/>
    </location>
</feature>
<evidence type="ECO:0000313" key="2">
    <source>
        <dbReference type="Proteomes" id="UP000838878"/>
    </source>
</evidence>
<protein>
    <submittedName>
        <fullName evidence="1">Uncharacterized protein</fullName>
    </submittedName>
</protein>
<dbReference type="Proteomes" id="UP000838878">
    <property type="component" value="Chromosome 12"/>
</dbReference>